<dbReference type="EMBL" id="BKCJ010433070">
    <property type="protein sequence ID" value="GFA48971.1"/>
    <property type="molecule type" value="Genomic_DNA"/>
</dbReference>
<name>A0A699JNZ5_TANCI</name>
<sequence length="127" mass="13477">RLYFYCTPHAATDVAILNPTSEDLAASTPDAKVLAKAEASKKQKVSTSGSAPNHVAKRTRSAMAQSSRSTSQPNLFVENNDDEESDDKEDACVELRLITHICSTATIPTRGNQSGGSNPSAVEGPEN</sequence>
<feature type="region of interest" description="Disordered" evidence="1">
    <location>
        <begin position="38"/>
        <end position="89"/>
    </location>
</feature>
<feature type="compositionally biased region" description="Acidic residues" evidence="1">
    <location>
        <begin position="79"/>
        <end position="89"/>
    </location>
</feature>
<feature type="compositionally biased region" description="Polar residues" evidence="1">
    <location>
        <begin position="104"/>
        <end position="120"/>
    </location>
</feature>
<reference evidence="2" key="1">
    <citation type="journal article" date="2019" name="Sci. Rep.">
        <title>Draft genome of Tanacetum cinerariifolium, the natural source of mosquito coil.</title>
        <authorList>
            <person name="Yamashiro T."/>
            <person name="Shiraishi A."/>
            <person name="Satake H."/>
            <person name="Nakayama K."/>
        </authorList>
    </citation>
    <scope>NUCLEOTIDE SEQUENCE</scope>
</reference>
<organism evidence="2">
    <name type="scientific">Tanacetum cinerariifolium</name>
    <name type="common">Dalmatian daisy</name>
    <name type="synonym">Chrysanthemum cinerariifolium</name>
    <dbReference type="NCBI Taxonomy" id="118510"/>
    <lineage>
        <taxon>Eukaryota</taxon>
        <taxon>Viridiplantae</taxon>
        <taxon>Streptophyta</taxon>
        <taxon>Embryophyta</taxon>
        <taxon>Tracheophyta</taxon>
        <taxon>Spermatophyta</taxon>
        <taxon>Magnoliopsida</taxon>
        <taxon>eudicotyledons</taxon>
        <taxon>Gunneridae</taxon>
        <taxon>Pentapetalae</taxon>
        <taxon>asterids</taxon>
        <taxon>campanulids</taxon>
        <taxon>Asterales</taxon>
        <taxon>Asteraceae</taxon>
        <taxon>Asteroideae</taxon>
        <taxon>Anthemideae</taxon>
        <taxon>Anthemidinae</taxon>
        <taxon>Tanacetum</taxon>
    </lineage>
</organism>
<evidence type="ECO:0000313" key="2">
    <source>
        <dbReference type="EMBL" id="GFA48971.1"/>
    </source>
</evidence>
<proteinExistence type="predicted"/>
<protein>
    <submittedName>
        <fullName evidence="2">Uncharacterized protein</fullName>
    </submittedName>
</protein>
<feature type="non-terminal residue" evidence="2">
    <location>
        <position position="1"/>
    </location>
</feature>
<dbReference type="AlphaFoldDB" id="A0A699JNZ5"/>
<gene>
    <name evidence="2" type="ORF">Tci_620943</name>
</gene>
<comment type="caution">
    <text evidence="2">The sequence shown here is derived from an EMBL/GenBank/DDBJ whole genome shotgun (WGS) entry which is preliminary data.</text>
</comment>
<feature type="region of interest" description="Disordered" evidence="1">
    <location>
        <begin position="104"/>
        <end position="127"/>
    </location>
</feature>
<evidence type="ECO:0000256" key="1">
    <source>
        <dbReference type="SAM" id="MobiDB-lite"/>
    </source>
</evidence>
<accession>A0A699JNZ5</accession>
<feature type="compositionally biased region" description="Polar residues" evidence="1">
    <location>
        <begin position="62"/>
        <end position="74"/>
    </location>
</feature>